<protein>
    <submittedName>
        <fullName evidence="1">Uncharacterized protein</fullName>
    </submittedName>
</protein>
<dbReference type="Proteomes" id="UP000297245">
    <property type="component" value="Unassembled WGS sequence"/>
</dbReference>
<keyword evidence="2" id="KW-1185">Reference proteome</keyword>
<dbReference type="EMBL" id="ML179084">
    <property type="protein sequence ID" value="THV01836.1"/>
    <property type="molecule type" value="Genomic_DNA"/>
</dbReference>
<reference evidence="1 2" key="1">
    <citation type="journal article" date="2019" name="Nat. Ecol. Evol.">
        <title>Megaphylogeny resolves global patterns of mushroom evolution.</title>
        <authorList>
            <person name="Varga T."/>
            <person name="Krizsan K."/>
            <person name="Foldi C."/>
            <person name="Dima B."/>
            <person name="Sanchez-Garcia M."/>
            <person name="Sanchez-Ramirez S."/>
            <person name="Szollosi G.J."/>
            <person name="Szarkandi J.G."/>
            <person name="Papp V."/>
            <person name="Albert L."/>
            <person name="Andreopoulos W."/>
            <person name="Angelini C."/>
            <person name="Antonin V."/>
            <person name="Barry K.W."/>
            <person name="Bougher N.L."/>
            <person name="Buchanan P."/>
            <person name="Buyck B."/>
            <person name="Bense V."/>
            <person name="Catcheside P."/>
            <person name="Chovatia M."/>
            <person name="Cooper J."/>
            <person name="Damon W."/>
            <person name="Desjardin D."/>
            <person name="Finy P."/>
            <person name="Geml J."/>
            <person name="Haridas S."/>
            <person name="Hughes K."/>
            <person name="Justo A."/>
            <person name="Karasinski D."/>
            <person name="Kautmanova I."/>
            <person name="Kiss B."/>
            <person name="Kocsube S."/>
            <person name="Kotiranta H."/>
            <person name="LaButti K.M."/>
            <person name="Lechner B.E."/>
            <person name="Liimatainen K."/>
            <person name="Lipzen A."/>
            <person name="Lukacs Z."/>
            <person name="Mihaltcheva S."/>
            <person name="Morgado L.N."/>
            <person name="Niskanen T."/>
            <person name="Noordeloos M.E."/>
            <person name="Ohm R.A."/>
            <person name="Ortiz-Santana B."/>
            <person name="Ovrebo C."/>
            <person name="Racz N."/>
            <person name="Riley R."/>
            <person name="Savchenko A."/>
            <person name="Shiryaev A."/>
            <person name="Soop K."/>
            <person name="Spirin V."/>
            <person name="Szebenyi C."/>
            <person name="Tomsovsky M."/>
            <person name="Tulloss R.E."/>
            <person name="Uehling J."/>
            <person name="Grigoriev I.V."/>
            <person name="Vagvolgyi C."/>
            <person name="Papp T."/>
            <person name="Martin F.M."/>
            <person name="Miettinen O."/>
            <person name="Hibbett D.S."/>
            <person name="Nagy L.G."/>
        </authorList>
    </citation>
    <scope>NUCLEOTIDE SEQUENCE [LARGE SCALE GENOMIC DNA]</scope>
    <source>
        <strain evidence="1 2">CBS 962.96</strain>
    </source>
</reference>
<evidence type="ECO:0000313" key="2">
    <source>
        <dbReference type="Proteomes" id="UP000297245"/>
    </source>
</evidence>
<sequence length="171" mass="19577">MTLLVLTVTYLPLKGDQAIIRQAQLHRPRGLREVDNFEGYRYKLSKVLRSSLCCQPRHPKLTKEGSMALVNRIPSCHYDINTTATTTPVFERLFLLTTSTCTTLMIMHFHDLPVSVLALLFVQMYHTIASSVDFPSIGDLVLFFFTTNRDKRQHCIRPEPKGLVLRLATTR</sequence>
<name>A0A4V4HHA9_DENBC</name>
<organism evidence="1 2">
    <name type="scientific">Dendrothele bispora (strain CBS 962.96)</name>
    <dbReference type="NCBI Taxonomy" id="1314807"/>
    <lineage>
        <taxon>Eukaryota</taxon>
        <taxon>Fungi</taxon>
        <taxon>Dikarya</taxon>
        <taxon>Basidiomycota</taxon>
        <taxon>Agaricomycotina</taxon>
        <taxon>Agaricomycetes</taxon>
        <taxon>Agaricomycetidae</taxon>
        <taxon>Agaricales</taxon>
        <taxon>Agaricales incertae sedis</taxon>
        <taxon>Dendrothele</taxon>
    </lineage>
</organism>
<dbReference type="AlphaFoldDB" id="A0A4V4HHA9"/>
<proteinExistence type="predicted"/>
<evidence type="ECO:0000313" key="1">
    <source>
        <dbReference type="EMBL" id="THV01836.1"/>
    </source>
</evidence>
<gene>
    <name evidence="1" type="ORF">K435DRAFT_836741</name>
</gene>
<accession>A0A4V4HHA9</accession>